<dbReference type="EMBL" id="FOQU01000001">
    <property type="protein sequence ID" value="SFH88446.1"/>
    <property type="molecule type" value="Genomic_DNA"/>
</dbReference>
<dbReference type="Proteomes" id="UP000199548">
    <property type="component" value="Unassembled WGS sequence"/>
</dbReference>
<evidence type="ECO:0000313" key="2">
    <source>
        <dbReference type="EMBL" id="SFH88446.1"/>
    </source>
</evidence>
<reference evidence="2 3" key="1">
    <citation type="submission" date="2016-10" db="EMBL/GenBank/DDBJ databases">
        <authorList>
            <person name="de Groot N.N."/>
        </authorList>
    </citation>
    <scope>NUCLEOTIDE SEQUENCE [LARGE SCALE GENOMIC DNA]</scope>
    <source>
        <strain evidence="2 3">LMG 23650</strain>
    </source>
</reference>
<dbReference type="OrthoDB" id="8563833at2"/>
<sequence>MSESSRAPVPQGDGKWDVTARTGVLLRVVWRWQDNGQRIKLELTQLAGPGGPHHYTGTLGLGATEQRYATWAFGTNDPPVDVTLSLRHEHEGTAPLLWANVPLKTDEFYSDAIAQWKPQPTPPIPVPPEPDEPDEPDDVLIEALPGAADLFPLLWLRPPSALELADALLRYMRVPDPSSLALYTQLAALTGPGSAAQKQQAATAFSKTSPPFIADLSTQPAPINRLPAIRVALLATEGPRTLDELLDEAHQLLGETVSDFLAGTVCVSAQQDAWQSVFALALVGSAAQGTLAAGLVDVLRVLHYLQALNAKNPALCAQDIRRLLLYATPALPDAVAAAPLAGTVEKPAAEPATPADAPAPKVTGQWSLLGVGELELARQHLKGYASGELAEVVNLMPRERQERHERSVQSSEQQTQQREARSRIDDQTSQSDAASELADTLKEAMCTEGLVRNLSNVTPSYSNLNLLLTGSASDGSGKLKLDGSSVARLVQRMSEQAAQKVADRVSTQRRDVWREWHERRESQSIDNRDGERLVGVYRWVDRLMRVSLKPQGRRLVLALQIDAPARAWIAEVAAQGPVPLVKPTPLAAFATAEGQGYTLVTPTNYQAWGAQYGLADMPAPPADQLTVAAQINRVTVADTSLLRIPDGYAVASGTATLALASTAFSLAASVGGTTLPGDTVVPPTAITVVVPSASSSTSVGNLTVTPPAPGTAWLGTTVFKSSDPVIGLRGAVPVTVMSDAPLFGLSVELVCQRVTLTDPVSKAVVDPLLVDWQMRVYNQLLLAWQEQTRAYDSGLAGSIESASAGQGGEVQRQVLQAACLGLLCASSATTDPQVLTGLLDWSGMSWHYDSPVAGAGPRLTDAPAASVFTEPASARLFRRFLDARVAWVLLPLLPDTQPALLYALQWQPRWPSPPLPRPDGIADVPVSGSTVAPLEEQRSKDAPAALVRPGWTLRLPLPLIYLQAGDTLPRFGPLPPLKEAP</sequence>
<dbReference type="AlphaFoldDB" id="A0A1I3DP10"/>
<feature type="region of interest" description="Disordered" evidence="1">
    <location>
        <begin position="399"/>
        <end position="437"/>
    </location>
</feature>
<feature type="compositionally biased region" description="Polar residues" evidence="1">
    <location>
        <begin position="408"/>
        <end position="417"/>
    </location>
</feature>
<evidence type="ECO:0000256" key="1">
    <source>
        <dbReference type="SAM" id="MobiDB-lite"/>
    </source>
</evidence>
<keyword evidence="3" id="KW-1185">Reference proteome</keyword>
<protein>
    <submittedName>
        <fullName evidence="2">Uncharacterized protein</fullName>
    </submittedName>
</protein>
<feature type="region of interest" description="Disordered" evidence="1">
    <location>
        <begin position="116"/>
        <end position="135"/>
    </location>
</feature>
<organism evidence="2 3">
    <name type="scientific">Paraburkholderia megapolitana</name>
    <dbReference type="NCBI Taxonomy" id="420953"/>
    <lineage>
        <taxon>Bacteria</taxon>
        <taxon>Pseudomonadati</taxon>
        <taxon>Pseudomonadota</taxon>
        <taxon>Betaproteobacteria</taxon>
        <taxon>Burkholderiales</taxon>
        <taxon>Burkholderiaceae</taxon>
        <taxon>Paraburkholderia</taxon>
    </lineage>
</organism>
<dbReference type="STRING" id="420953.SAMN05192543_101441"/>
<evidence type="ECO:0000313" key="3">
    <source>
        <dbReference type="Proteomes" id="UP000199548"/>
    </source>
</evidence>
<gene>
    <name evidence="2" type="ORF">SAMN05192543_101441</name>
</gene>
<name>A0A1I3DP10_9BURK</name>
<feature type="compositionally biased region" description="Pro residues" evidence="1">
    <location>
        <begin position="119"/>
        <end position="128"/>
    </location>
</feature>
<proteinExistence type="predicted"/>
<accession>A0A1I3DP10</accession>
<dbReference type="RefSeq" id="WP_091006833.1">
    <property type="nucleotide sequence ID" value="NZ_CP041743.1"/>
</dbReference>